<sequence>MLFALGMFVFDSNTALPDSLTRRRDWRHERTDRFGARAASQFTGPGEDRITLAGTLVPELLGDYSSIETLAELAEDGEALPLLDGRHVKIGTFTIDAIDEDKSNLTDDGRARQNAFTITLTRVA</sequence>
<organism evidence="1 2">
    <name type="scientific">Novosphingobium silvae</name>
    <dbReference type="NCBI Taxonomy" id="2692619"/>
    <lineage>
        <taxon>Bacteria</taxon>
        <taxon>Pseudomonadati</taxon>
        <taxon>Pseudomonadota</taxon>
        <taxon>Alphaproteobacteria</taxon>
        <taxon>Sphingomonadales</taxon>
        <taxon>Sphingomonadaceae</taxon>
        <taxon>Novosphingobium</taxon>
    </lineage>
</organism>
<dbReference type="InterPro" id="IPR009734">
    <property type="entry name" value="Myoviridae_GpU"/>
</dbReference>
<dbReference type="AlphaFoldDB" id="A0A7X4GD34"/>
<gene>
    <name evidence="1" type="ORF">GR702_01340</name>
</gene>
<dbReference type="Pfam" id="PF06995">
    <property type="entry name" value="Phage_P2_GpU"/>
    <property type="match status" value="1"/>
</dbReference>
<reference evidence="1 2" key="1">
    <citation type="submission" date="2019-12" db="EMBL/GenBank/DDBJ databases">
        <authorList>
            <person name="Feng G."/>
            <person name="Zhu H."/>
        </authorList>
    </citation>
    <scope>NUCLEOTIDE SEQUENCE [LARGE SCALE GENOMIC DNA]</scope>
    <source>
        <strain evidence="1 2">FGD1</strain>
    </source>
</reference>
<proteinExistence type="predicted"/>
<evidence type="ECO:0000313" key="1">
    <source>
        <dbReference type="EMBL" id="MYL96418.1"/>
    </source>
</evidence>
<dbReference type="RefSeq" id="WP_160984145.1">
    <property type="nucleotide sequence ID" value="NZ_WVTD01000001.1"/>
</dbReference>
<dbReference type="EMBL" id="WVTD01000001">
    <property type="protein sequence ID" value="MYL96418.1"/>
    <property type="molecule type" value="Genomic_DNA"/>
</dbReference>
<evidence type="ECO:0000313" key="2">
    <source>
        <dbReference type="Proteomes" id="UP000465810"/>
    </source>
</evidence>
<accession>A0A7X4GD34</accession>
<name>A0A7X4GD34_9SPHN</name>
<keyword evidence="2" id="KW-1185">Reference proteome</keyword>
<comment type="caution">
    <text evidence="1">The sequence shown here is derived from an EMBL/GenBank/DDBJ whole genome shotgun (WGS) entry which is preliminary data.</text>
</comment>
<protein>
    <submittedName>
        <fullName evidence="1">Oxidoreductase</fullName>
    </submittedName>
</protein>
<dbReference type="Proteomes" id="UP000465810">
    <property type="component" value="Unassembled WGS sequence"/>
</dbReference>